<evidence type="ECO:0000256" key="1">
    <source>
        <dbReference type="ARBA" id="ARBA00004141"/>
    </source>
</evidence>
<keyword evidence="6 8" id="KW-0472">Membrane</keyword>
<dbReference type="PANTHER" id="PTHR22914">
    <property type="entry name" value="CHITIN SYNTHASE"/>
    <property type="match status" value="1"/>
</dbReference>
<dbReference type="Pfam" id="PF03142">
    <property type="entry name" value="Chitin_synth_2"/>
    <property type="match status" value="1"/>
</dbReference>
<feature type="transmembrane region" description="Helical" evidence="8">
    <location>
        <begin position="2028"/>
        <end position="2053"/>
    </location>
</feature>
<evidence type="ECO:0000256" key="4">
    <source>
        <dbReference type="ARBA" id="ARBA00022692"/>
    </source>
</evidence>
<feature type="transmembrane region" description="Helical" evidence="8">
    <location>
        <begin position="808"/>
        <end position="826"/>
    </location>
</feature>
<dbReference type="GO" id="GO:0071944">
    <property type="term" value="C:cell periphery"/>
    <property type="evidence" value="ECO:0007669"/>
    <property type="project" value="TreeGrafter"/>
</dbReference>
<reference evidence="10" key="1">
    <citation type="submission" date="2011-02" db="EMBL/GenBank/DDBJ databases">
        <title>The Genome Sequence of Capsaspora owczarzaki ATCC 30864.</title>
        <authorList>
            <person name="Russ C."/>
            <person name="Cuomo C."/>
            <person name="Burger G."/>
            <person name="Gray M.W."/>
            <person name="Holland P.W.H."/>
            <person name="King N."/>
            <person name="Lang F.B.F."/>
            <person name="Roger A.J."/>
            <person name="Ruiz-Trillo I."/>
            <person name="Young S.K."/>
            <person name="Zeng Q."/>
            <person name="Gargeya S."/>
            <person name="Alvarado L."/>
            <person name="Berlin A."/>
            <person name="Chapman S.B."/>
            <person name="Chen Z."/>
            <person name="Freedman E."/>
            <person name="Gellesch M."/>
            <person name="Goldberg J."/>
            <person name="Griggs A."/>
            <person name="Gujja S."/>
            <person name="Heilman E."/>
            <person name="Heiman D."/>
            <person name="Howarth C."/>
            <person name="Mehta T."/>
            <person name="Neiman D."/>
            <person name="Pearson M."/>
            <person name="Roberts A."/>
            <person name="Saif S."/>
            <person name="Shea T."/>
            <person name="Shenoy N."/>
            <person name="Sisk P."/>
            <person name="Stolte C."/>
            <person name="Sykes S."/>
            <person name="White J."/>
            <person name="Yandava C."/>
            <person name="Haas B."/>
            <person name="Nusbaum C."/>
            <person name="Birren B."/>
        </authorList>
    </citation>
    <scope>NUCLEOTIDE SEQUENCE</scope>
    <source>
        <strain evidence="10">ATCC 30864</strain>
    </source>
</reference>
<feature type="region of interest" description="Disordered" evidence="7">
    <location>
        <begin position="1876"/>
        <end position="1945"/>
    </location>
</feature>
<feature type="transmembrane region" description="Helical" evidence="8">
    <location>
        <begin position="1628"/>
        <end position="1649"/>
    </location>
</feature>
<evidence type="ECO:0000313" key="10">
    <source>
        <dbReference type="Proteomes" id="UP000008743"/>
    </source>
</evidence>
<feature type="compositionally biased region" description="Low complexity" evidence="7">
    <location>
        <begin position="239"/>
        <end position="248"/>
    </location>
</feature>
<dbReference type="eggNOG" id="KOG2571">
    <property type="taxonomic scope" value="Eukaryota"/>
</dbReference>
<feature type="region of interest" description="Disordered" evidence="7">
    <location>
        <begin position="237"/>
        <end position="269"/>
    </location>
</feature>
<evidence type="ECO:0000256" key="2">
    <source>
        <dbReference type="ARBA" id="ARBA00012543"/>
    </source>
</evidence>
<keyword evidence="3" id="KW-0808">Transferase</keyword>
<sequence>MKLEEGQDNEGSGQPKPQEPLVGTYRRSFLPSYEEPPSFDDAVQSSYIPVLDAEKKAQEEEQGELQESGPPVFPPSFDHSTSTIMVLNHSAVSGASVPYSRTLSQSSIDHGENNAIHSHAVKGVVAARKTSSSASSNRSASQPTASPSIATSEENHHHAGTRPQTISTELGSPNVAMPVYPAARLANSARPVTRPQDNSSTTPMDSTETSTTGDYAGWESPTLATLANPVLVVSTQDGAARPASARHAATQEEELGYPQQRYSASRHGTPSVVVVDPLAKRTSADLTQQNLASLPRSAAIRPMQAINELSTSPAHSTATTVSDQHPATSVSAVAAYAASPQLAAAVTHAMLSTPTLAAAVTHAILNSRQHHGLAMSQLASERATFGSSSPAPRRAVNMEQHAASIAAQQAAAQNAAATIGGTIPPDGSPYIRSKRPLPPAAAAGAARTGAQQRGSSNLSLCKTIIGVFLGLSFLVAMGAVSYCLLDLTLGLGDEVVLYSNLTERAVSNHVARKARFAAENPGLVASSGPSYTQTVYVNGQPVELTSTPGFSESVFYVPAFPLASAAVIFALMLPSVPSLLLALIYSYFREHSTSIFRMGRMQVSMMGKFAPATSRDKVFYTGACSLALFMTLCTSALSSGAVVAFLFYVANSTPLMYTIGFLLSAAALPFSVSHWYHAAKGRLVLLQAGKGGSRDPVINQHTRYRNTHFATTAVGHLLEGIANLVARFWVTLTSSRRSFSEAVFVLLTWLSFAALVFLSQRWVAAAAVPLMSAAWWPNLFPRTRFARMHMFIAHAAASPHKYAAIRSLIELLTLCGAGLLVAYLRYEQTPDKLGNSLFQAIDLAIHGHGHDSALVSDGSNDTPVSVLSKVLTTFIAGLAAWVSGWLALTLRMEWLAFTFPLVLTMPLLWLGVWLPCVLPESMVSSHFNMDVSHLTCSDLTQIGVDMRMPASFWSSNDGVLPDSLQIVVAIVAPVLVGVVFLLLLIAMRHMLNREGSSIPLPNSTTLYFVGLPSYAGPHNVAAAILNRRVVVRSKTNASLSSSSSDALLASATRSSSLISRDASAFSPSNSTQGLLAPAASRIFRTSSTVVMADFDNEDEPIVSPVDAALADEQVYRRPVAIFVATMFYREDAEEIHTTISSLCRLAESFDPFAAEGRRLRRNGVQDFVEFHVWIDQALPGGYQAEMSKRMTMLSECGTAVVAIVAASLGVPVRDLYSSIAARRYGAELRVQLATGSSYMYIHFKDVKIVRQGKRWSHILHLRLVSEVRAKSSQVLNFFSAQNDAPDSATNMFVLFTDGDVDFKPKAVEQLLNVMLASPSTGIVSGRIAPIGYSRLAEVQRFEYAIAHWLTKATEHVLGTVLCAPGCFSMARLITTDLCLDEYSVLATNGTEYLELDQGEDRKFCTSSILVRKNFLLDEALHTMSGNGRQYQHHTPTMRRLRTRDHANYRSLSAQDKSAEEARTPFFPHPGSSGGGNSYLGEVPLVGDIVVNINESDNDNKRTFAIQYCSSAVCKTHCPTTMGNWMIQRRRWLPSTDANTEFLLKHWAESAKYNPTLTPFFRFTVAFQYRFGRLTPSTTLFMLSGALVNIVGVSIGAGIFLAVAPAVAVALAAVTLRIESQHIFHQIAAFWYGVLMLITAVHLLILVWGFPLSIVALFLYWIIFTTVIAGLLYGQLWELLCGIWFFIYLPTTTALVGLFAYGNIDDKRWGLREGSASDSDRARAARIAERAKEAADEQKQQEEIRAMARSGTSVVRIRLRLAARHIASSFKSFVKAHVRETMQDLQRLLDEKEESQQQAKLQEAEQKAAERASAASKQKDEEDSKLSAAAAAVNDDAQPVLATFVQRIHAVSDPNTKAAAAPLSHSNVTVTSLCPVATPAPQAPQETRSDGAARTLTASTSSSSISSTTSTTLVKSSTATTNGSNSNNNNTNHTNNSSTSGPDRDLTPAERRFWRRLFYSGSPLAAPAPKAEELSALKMRMSLVALRNSAMTAYCLENIIWLSILFFITSRSELLVPLGFLATSENEPGTSMLGLVVVGCFALTLLIMFVCMLCERVLTLCRVWAEKDMLF</sequence>
<keyword evidence="10" id="KW-1185">Reference proteome</keyword>
<dbReference type="RefSeq" id="XP_004364192.2">
    <property type="nucleotide sequence ID" value="XM_004364135.2"/>
</dbReference>
<feature type="transmembrane region" description="Helical" evidence="8">
    <location>
        <begin position="1656"/>
        <end position="1676"/>
    </location>
</feature>
<feature type="compositionally biased region" description="Low complexity" evidence="7">
    <location>
        <begin position="199"/>
        <end position="212"/>
    </location>
</feature>
<dbReference type="Proteomes" id="UP000008743">
    <property type="component" value="Unassembled WGS sequence"/>
</dbReference>
<evidence type="ECO:0000256" key="7">
    <source>
        <dbReference type="SAM" id="MobiDB-lite"/>
    </source>
</evidence>
<evidence type="ECO:0000313" key="9">
    <source>
        <dbReference type="EMBL" id="KJE92372.1"/>
    </source>
</evidence>
<name>A0A0D2VPG5_CAPO3</name>
<feature type="region of interest" description="Disordered" evidence="7">
    <location>
        <begin position="186"/>
        <end position="219"/>
    </location>
</feature>
<dbReference type="GO" id="GO:0006031">
    <property type="term" value="P:chitin biosynthetic process"/>
    <property type="evidence" value="ECO:0007669"/>
    <property type="project" value="TreeGrafter"/>
</dbReference>
<organism evidence="9 10">
    <name type="scientific">Capsaspora owczarzaki (strain ATCC 30864)</name>
    <dbReference type="NCBI Taxonomy" id="595528"/>
    <lineage>
        <taxon>Eukaryota</taxon>
        <taxon>Filasterea</taxon>
        <taxon>Capsaspora</taxon>
    </lineage>
</organism>
<feature type="region of interest" description="Disordered" evidence="7">
    <location>
        <begin position="1"/>
        <end position="74"/>
    </location>
</feature>
<dbReference type="OrthoDB" id="370884at2759"/>
<keyword evidence="4 8" id="KW-0812">Transmembrane</keyword>
<evidence type="ECO:0000256" key="6">
    <source>
        <dbReference type="ARBA" id="ARBA00023136"/>
    </source>
</evidence>
<dbReference type="SUPFAM" id="SSF53448">
    <property type="entry name" value="Nucleotide-diphospho-sugar transferases"/>
    <property type="match status" value="1"/>
</dbReference>
<comment type="subcellular location">
    <subcellularLocation>
        <location evidence="1">Membrane</location>
        <topology evidence="1">Multi-pass membrane protein</topology>
    </subcellularLocation>
</comment>
<dbReference type="GO" id="GO:0016020">
    <property type="term" value="C:membrane"/>
    <property type="evidence" value="ECO:0007669"/>
    <property type="project" value="UniProtKB-SubCell"/>
</dbReference>
<dbReference type="GO" id="GO:0004100">
    <property type="term" value="F:chitin synthase activity"/>
    <property type="evidence" value="ECO:0007669"/>
    <property type="project" value="UniProtKB-EC"/>
</dbReference>
<dbReference type="InterPro" id="IPR029044">
    <property type="entry name" value="Nucleotide-diphossugar_trans"/>
</dbReference>
<accession>A0A0D2VPG5</accession>
<proteinExistence type="predicted"/>
<feature type="compositionally biased region" description="Polar residues" evidence="7">
    <location>
        <begin position="162"/>
        <end position="171"/>
    </location>
</feature>
<evidence type="ECO:0000256" key="5">
    <source>
        <dbReference type="ARBA" id="ARBA00022989"/>
    </source>
</evidence>
<feature type="transmembrane region" description="Helical" evidence="8">
    <location>
        <begin position="964"/>
        <end position="986"/>
    </location>
</feature>
<feature type="transmembrane region" description="Helical" evidence="8">
    <location>
        <begin position="618"/>
        <end position="649"/>
    </location>
</feature>
<feature type="region of interest" description="Disordered" evidence="7">
    <location>
        <begin position="1790"/>
        <end position="1829"/>
    </location>
</feature>
<dbReference type="EMBL" id="KE346363">
    <property type="protein sequence ID" value="KJE92372.1"/>
    <property type="molecule type" value="Genomic_DNA"/>
</dbReference>
<feature type="compositionally biased region" description="Low complexity" evidence="7">
    <location>
        <begin position="126"/>
        <end position="141"/>
    </location>
</feature>
<feature type="region of interest" description="Disordered" evidence="7">
    <location>
        <begin position="126"/>
        <end position="174"/>
    </location>
</feature>
<protein>
    <recommendedName>
        <fullName evidence="2">chitin synthase</fullName>
        <ecNumber evidence="2">2.4.1.16</ecNumber>
    </recommendedName>
</protein>
<feature type="transmembrane region" description="Helical" evidence="8">
    <location>
        <begin position="894"/>
        <end position="914"/>
    </location>
</feature>
<feature type="transmembrane region" description="Helical" evidence="8">
    <location>
        <begin position="866"/>
        <end position="887"/>
    </location>
</feature>
<feature type="transmembrane region" description="Helical" evidence="8">
    <location>
        <begin position="762"/>
        <end position="780"/>
    </location>
</feature>
<keyword evidence="5 8" id="KW-1133">Transmembrane helix</keyword>
<feature type="transmembrane region" description="Helical" evidence="8">
    <location>
        <begin position="655"/>
        <end position="676"/>
    </location>
</feature>
<dbReference type="InterPro" id="IPR004835">
    <property type="entry name" value="Chitin_synth"/>
</dbReference>
<evidence type="ECO:0000256" key="8">
    <source>
        <dbReference type="SAM" id="Phobius"/>
    </source>
</evidence>
<feature type="compositionally biased region" description="Low complexity" evidence="7">
    <location>
        <begin position="1894"/>
        <end position="1939"/>
    </location>
</feature>
<dbReference type="InParanoid" id="A0A0D2VPG5"/>
<feature type="transmembrane region" description="Helical" evidence="8">
    <location>
        <begin position="739"/>
        <end position="756"/>
    </location>
</feature>
<feature type="transmembrane region" description="Helical" evidence="8">
    <location>
        <begin position="1682"/>
        <end position="1701"/>
    </location>
</feature>
<dbReference type="STRING" id="595528.A0A0D2VPG5"/>
<dbReference type="PANTHER" id="PTHR22914:SF41">
    <property type="entry name" value="CHITIN SYNTHASE 7"/>
    <property type="match status" value="1"/>
</dbReference>
<gene>
    <name evidence="9" type="ORF">CAOG_003353</name>
</gene>
<feature type="transmembrane region" description="Helical" evidence="8">
    <location>
        <begin position="1579"/>
        <end position="1608"/>
    </location>
</feature>
<dbReference type="EC" id="2.4.1.16" evidence="2"/>
<keyword evidence="3" id="KW-0328">Glycosyltransferase</keyword>
<feature type="transmembrane region" description="Helical" evidence="8">
    <location>
        <begin position="463"/>
        <end position="485"/>
    </location>
</feature>
<feature type="compositionally biased region" description="Polar residues" evidence="7">
    <location>
        <begin position="142"/>
        <end position="152"/>
    </location>
</feature>
<evidence type="ECO:0000256" key="3">
    <source>
        <dbReference type="ARBA" id="ARBA00022676"/>
    </source>
</evidence>
<feature type="transmembrane region" description="Helical" evidence="8">
    <location>
        <begin position="562"/>
        <end position="588"/>
    </location>
</feature>